<dbReference type="Gene3D" id="1.10.287.1260">
    <property type="match status" value="1"/>
</dbReference>
<dbReference type="Pfam" id="PF21082">
    <property type="entry name" value="MS_channel_3rd"/>
    <property type="match status" value="1"/>
</dbReference>
<dbReference type="Gene3D" id="2.30.30.60">
    <property type="match status" value="1"/>
</dbReference>
<evidence type="ECO:0000256" key="1">
    <source>
        <dbReference type="ARBA" id="ARBA00004651"/>
    </source>
</evidence>
<evidence type="ECO:0000256" key="3">
    <source>
        <dbReference type="ARBA" id="ARBA00022475"/>
    </source>
</evidence>
<proteinExistence type="inferred from homology"/>
<dbReference type="SUPFAM" id="SSF50182">
    <property type="entry name" value="Sm-like ribonucleoproteins"/>
    <property type="match status" value="1"/>
</dbReference>
<dbReference type="InterPro" id="IPR006685">
    <property type="entry name" value="MscS_channel_2nd"/>
</dbReference>
<dbReference type="InParanoid" id="A0A6G9I7X6"/>
<keyword evidence="3" id="KW-1003">Cell membrane</keyword>
<evidence type="ECO:0000259" key="9">
    <source>
        <dbReference type="Pfam" id="PF21082"/>
    </source>
</evidence>
<feature type="domain" description="Mechanosensitive ion channel MscS" evidence="8">
    <location>
        <begin position="111"/>
        <end position="176"/>
    </location>
</feature>
<dbReference type="InterPro" id="IPR011014">
    <property type="entry name" value="MscS_channel_TM-2"/>
</dbReference>
<accession>A0A6G9I7X6</accession>
<dbReference type="Pfam" id="PF21088">
    <property type="entry name" value="MS_channel_1st"/>
    <property type="match status" value="1"/>
</dbReference>
<dbReference type="EMBL" id="CP050253">
    <property type="protein sequence ID" value="QIQ20311.1"/>
    <property type="molecule type" value="Genomic_DNA"/>
</dbReference>
<comment type="subunit">
    <text evidence="7">Homoheptamer.</text>
</comment>
<dbReference type="Pfam" id="PF05552">
    <property type="entry name" value="MS_channel_1st_1"/>
    <property type="match status" value="1"/>
</dbReference>
<dbReference type="InterPro" id="IPR010920">
    <property type="entry name" value="LSM_dom_sf"/>
</dbReference>
<keyword evidence="6 7" id="KW-0472">Membrane</keyword>
<dbReference type="SUPFAM" id="SSF82689">
    <property type="entry name" value="Mechanosensitive channel protein MscS (YggB), C-terminal domain"/>
    <property type="match status" value="1"/>
</dbReference>
<gene>
    <name evidence="11" type="ORF">IPMB12_00620</name>
</gene>
<feature type="transmembrane region" description="Helical" evidence="7">
    <location>
        <begin position="20"/>
        <end position="42"/>
    </location>
</feature>
<dbReference type="AlphaFoldDB" id="A0A6G9I7X6"/>
<keyword evidence="4 7" id="KW-0812">Transmembrane</keyword>
<feature type="domain" description="Mechanosensitive ion channel MscS C-terminal" evidence="9">
    <location>
        <begin position="183"/>
        <end position="264"/>
    </location>
</feature>
<feature type="domain" description="Mechanosensitive ion channel transmembrane helices 2/3" evidence="10">
    <location>
        <begin position="68"/>
        <end position="109"/>
    </location>
</feature>
<dbReference type="InterPro" id="IPR049278">
    <property type="entry name" value="MS_channel_C"/>
</dbReference>
<evidence type="ECO:0000259" key="8">
    <source>
        <dbReference type="Pfam" id="PF00924"/>
    </source>
</evidence>
<comment type="function">
    <text evidence="7">Mechanosensitive channel that participates in the regulation of osmotic pressure changes within the cell, opening in response to stretch forces in the membrane lipid bilayer, without the need for other proteins. Contributes to normal resistance to hypoosmotic shock. Forms an ion channel of 1.0 nanosiemens conductance with a slight preference for anions.</text>
</comment>
<dbReference type="PANTHER" id="PTHR30221:SF1">
    <property type="entry name" value="SMALL-CONDUCTANCE MECHANOSENSITIVE CHANNEL"/>
    <property type="match status" value="1"/>
</dbReference>
<evidence type="ECO:0000313" key="11">
    <source>
        <dbReference type="EMBL" id="QIQ20311.1"/>
    </source>
</evidence>
<organism evidence="11 12">
    <name type="scientific">Zophobihabitans entericus</name>
    <dbReference type="NCBI Taxonomy" id="1635327"/>
    <lineage>
        <taxon>Bacteria</taxon>
        <taxon>Pseudomonadati</taxon>
        <taxon>Pseudomonadota</taxon>
        <taxon>Gammaproteobacteria</taxon>
        <taxon>Orbales</taxon>
        <taxon>Orbaceae</taxon>
        <taxon>Zophobihabitans</taxon>
    </lineage>
</organism>
<keyword evidence="12" id="KW-1185">Reference proteome</keyword>
<sequence>METENIEQQAIAFLDKYDNIIVSYALNILFAIIIFIIGRFVAGFASRFLKRLLLRRQVEPTLISFSVTLSRYAIIAFTLIAVLGQLGVQTASIVAVVGAAGLAIGLALQGSLSNFAAGVLLIIFRPFKSGELIDIGIIGTVQTIQIFSTTLSTPDGKIAVIPNSKVVAGNIINYSRDPNRRIDLIIGVEYNASLELVKDVLLKAIHKTDNIQMDRAVTIRLDELASSSLNFVVQVWVLNDNYGSVRAQLLENIKTELDNHNIGIPYPTMELNFSSVDNGNMQHVSGNPTTVAADPNIN</sequence>
<protein>
    <recommendedName>
        <fullName evidence="7">Small-conductance mechanosensitive channel</fullName>
    </recommendedName>
</protein>
<comment type="caution">
    <text evidence="7">Lacks conserved residue(s) required for the propagation of feature annotation.</text>
</comment>
<keyword evidence="7" id="KW-0407">Ion channel</keyword>
<keyword evidence="7" id="KW-0813">Transport</keyword>
<reference evidence="11 12" key="1">
    <citation type="submission" date="2020-03" db="EMBL/GenBank/DDBJ databases">
        <title>Complete genome sequence of Orbus sp. IPMB12 (BCRC 80908).</title>
        <authorList>
            <person name="Lo W.-S."/>
            <person name="Chang T.-H."/>
            <person name="Kuo C.-H."/>
        </authorList>
    </citation>
    <scope>NUCLEOTIDE SEQUENCE [LARGE SCALE GENOMIC DNA]</scope>
    <source>
        <strain evidence="11 12">IPMB12</strain>
    </source>
</reference>
<dbReference type="InterPro" id="IPR045275">
    <property type="entry name" value="MscS_archaea/bacteria_type"/>
</dbReference>
<dbReference type="Pfam" id="PF00924">
    <property type="entry name" value="MS_channel_2nd"/>
    <property type="match status" value="1"/>
</dbReference>
<dbReference type="InterPro" id="IPR011066">
    <property type="entry name" value="MscS_channel_C_sf"/>
</dbReference>
<dbReference type="FunCoup" id="A0A6G9I7X6">
    <property type="interactions" value="209"/>
</dbReference>
<feature type="transmembrane region" description="Helical" evidence="7">
    <location>
        <begin position="62"/>
        <end position="87"/>
    </location>
</feature>
<name>A0A6G9I7X6_9GAMM</name>
<dbReference type="Proteomes" id="UP000501168">
    <property type="component" value="Chromosome"/>
</dbReference>
<evidence type="ECO:0000259" key="10">
    <source>
        <dbReference type="Pfam" id="PF21088"/>
    </source>
</evidence>
<evidence type="ECO:0000256" key="6">
    <source>
        <dbReference type="ARBA" id="ARBA00023136"/>
    </source>
</evidence>
<keyword evidence="5 7" id="KW-1133">Transmembrane helix</keyword>
<dbReference type="InterPro" id="IPR008910">
    <property type="entry name" value="MSC_TM_helix"/>
</dbReference>
<dbReference type="Gene3D" id="3.30.70.100">
    <property type="match status" value="1"/>
</dbReference>
<dbReference type="InterPro" id="IPR023408">
    <property type="entry name" value="MscS_beta-dom_sf"/>
</dbReference>
<dbReference type="SUPFAM" id="SSF82861">
    <property type="entry name" value="Mechanosensitive channel protein MscS (YggB), transmembrane region"/>
    <property type="match status" value="1"/>
</dbReference>
<dbReference type="KEGG" id="orb:IPMB12_00620"/>
<keyword evidence="7" id="KW-0406">Ion transport</keyword>
<evidence type="ECO:0000256" key="5">
    <source>
        <dbReference type="ARBA" id="ARBA00022989"/>
    </source>
</evidence>
<evidence type="ECO:0000256" key="2">
    <source>
        <dbReference type="ARBA" id="ARBA00008017"/>
    </source>
</evidence>
<feature type="transmembrane region" description="Helical" evidence="7">
    <location>
        <begin position="93"/>
        <end position="124"/>
    </location>
</feature>
<dbReference type="GO" id="GO:0008381">
    <property type="term" value="F:mechanosensitive monoatomic ion channel activity"/>
    <property type="evidence" value="ECO:0007669"/>
    <property type="project" value="InterPro"/>
</dbReference>
<dbReference type="PANTHER" id="PTHR30221">
    <property type="entry name" value="SMALL-CONDUCTANCE MECHANOSENSITIVE CHANNEL"/>
    <property type="match status" value="1"/>
</dbReference>
<dbReference type="GO" id="GO:0005886">
    <property type="term" value="C:plasma membrane"/>
    <property type="evidence" value="ECO:0007669"/>
    <property type="project" value="UniProtKB-SubCell"/>
</dbReference>
<evidence type="ECO:0000256" key="7">
    <source>
        <dbReference type="RuleBase" id="RU369025"/>
    </source>
</evidence>
<comment type="similarity">
    <text evidence="2 7">Belongs to the MscS (TC 1.A.23) family.</text>
</comment>
<dbReference type="RefSeq" id="WP_166913937.1">
    <property type="nucleotide sequence ID" value="NZ_CP050253.1"/>
</dbReference>
<evidence type="ECO:0000313" key="12">
    <source>
        <dbReference type="Proteomes" id="UP000501168"/>
    </source>
</evidence>
<keyword evidence="7" id="KW-0997">Cell inner membrane</keyword>
<evidence type="ECO:0000256" key="4">
    <source>
        <dbReference type="ARBA" id="ARBA00022692"/>
    </source>
</evidence>
<dbReference type="InterPro" id="IPR049142">
    <property type="entry name" value="MS_channel_1st"/>
</dbReference>
<comment type="subcellular location">
    <subcellularLocation>
        <location evidence="7">Cell inner membrane</location>
        <topology evidence="7">Multi-pass membrane protein</topology>
    </subcellularLocation>
    <subcellularLocation>
        <location evidence="1">Cell membrane</location>
        <topology evidence="1">Multi-pass membrane protein</topology>
    </subcellularLocation>
</comment>